<dbReference type="AlphaFoldDB" id="A0ABD3DCY1"/>
<dbReference type="Proteomes" id="UP001632038">
    <property type="component" value="Unassembled WGS sequence"/>
</dbReference>
<comment type="catalytic activity">
    <reaction evidence="9 11">
        <text>[(1-&gt;4)-alpha-D-galacturonosyl methyl ester](n) + n H2O = [(1-&gt;4)-alpha-D-galacturonosyl](n) + n methanol + n H(+)</text>
        <dbReference type="Rhea" id="RHEA:22380"/>
        <dbReference type="Rhea" id="RHEA-COMP:14570"/>
        <dbReference type="Rhea" id="RHEA-COMP:14573"/>
        <dbReference type="ChEBI" id="CHEBI:15377"/>
        <dbReference type="ChEBI" id="CHEBI:15378"/>
        <dbReference type="ChEBI" id="CHEBI:17790"/>
        <dbReference type="ChEBI" id="CHEBI:140522"/>
        <dbReference type="ChEBI" id="CHEBI:140523"/>
        <dbReference type="EC" id="3.1.1.11"/>
    </reaction>
</comment>
<evidence type="ECO:0000256" key="7">
    <source>
        <dbReference type="ARBA" id="ARBA00023085"/>
    </source>
</evidence>
<protein>
    <recommendedName>
        <fullName evidence="3 11">Pectinesterase</fullName>
        <ecNumber evidence="3 11">3.1.1.11</ecNumber>
    </recommendedName>
</protein>
<dbReference type="Gene3D" id="2.160.20.10">
    <property type="entry name" value="Single-stranded right-handed beta-helix, Pectin lyase-like"/>
    <property type="match status" value="1"/>
</dbReference>
<evidence type="ECO:0000313" key="14">
    <source>
        <dbReference type="Proteomes" id="UP001632038"/>
    </source>
</evidence>
<dbReference type="InterPro" id="IPR033131">
    <property type="entry name" value="Pectinesterase_Asp_AS"/>
</dbReference>
<evidence type="ECO:0000256" key="1">
    <source>
        <dbReference type="ARBA" id="ARBA00004191"/>
    </source>
</evidence>
<dbReference type="InterPro" id="IPR000070">
    <property type="entry name" value="Pectinesterase_cat"/>
</dbReference>
<name>A0ABD3DCY1_9LAMI</name>
<proteinExistence type="predicted"/>
<reference evidence="14" key="1">
    <citation type="journal article" date="2024" name="IScience">
        <title>Strigolactones Initiate the Formation of Haustorium-like Structures in Castilleja.</title>
        <authorList>
            <person name="Buerger M."/>
            <person name="Peterson D."/>
            <person name="Chory J."/>
        </authorList>
    </citation>
    <scope>NUCLEOTIDE SEQUENCE [LARGE SCALE GENOMIC DNA]</scope>
</reference>
<dbReference type="Gene3D" id="1.20.140.40">
    <property type="entry name" value="Invertase/pectin methylesterase inhibitor family protein"/>
    <property type="match status" value="1"/>
</dbReference>
<evidence type="ECO:0000256" key="3">
    <source>
        <dbReference type="ARBA" id="ARBA00013229"/>
    </source>
</evidence>
<dbReference type="EMBL" id="JAVIJP010000018">
    <property type="protein sequence ID" value="KAL3638740.1"/>
    <property type="molecule type" value="Genomic_DNA"/>
</dbReference>
<comment type="subcellular location">
    <subcellularLocation>
        <location evidence="1">Secreted</location>
        <location evidence="1">Cell wall</location>
    </subcellularLocation>
</comment>
<feature type="domain" description="Pectinesterase catalytic" evidence="12">
    <location>
        <begin position="217"/>
        <end position="511"/>
    </location>
</feature>
<dbReference type="FunFam" id="2.160.20.10:FF:000029">
    <property type="entry name" value="Pectinesterase 4"/>
    <property type="match status" value="1"/>
</dbReference>
<dbReference type="EC" id="3.1.1.11" evidence="3 11"/>
<dbReference type="InterPro" id="IPR035513">
    <property type="entry name" value="Invertase/methylesterase_inhib"/>
</dbReference>
<keyword evidence="5" id="KW-0964">Secreted</keyword>
<keyword evidence="4" id="KW-0134">Cell wall</keyword>
<evidence type="ECO:0000256" key="9">
    <source>
        <dbReference type="ARBA" id="ARBA00047928"/>
    </source>
</evidence>
<dbReference type="PROSITE" id="PS00503">
    <property type="entry name" value="PECTINESTERASE_2"/>
    <property type="match status" value="1"/>
</dbReference>
<comment type="pathway">
    <text evidence="2 11">Glycan metabolism; pectin degradation; 2-dehydro-3-deoxy-D-gluconate from pectin: step 1/5.</text>
</comment>
<keyword evidence="7 11" id="KW-0063">Aspartyl esterase</keyword>
<dbReference type="PANTHER" id="PTHR31707">
    <property type="entry name" value="PECTINESTERASE"/>
    <property type="match status" value="1"/>
</dbReference>
<evidence type="ECO:0000256" key="2">
    <source>
        <dbReference type="ARBA" id="ARBA00005184"/>
    </source>
</evidence>
<dbReference type="InterPro" id="IPR011050">
    <property type="entry name" value="Pectin_lyase_fold/virulence"/>
</dbReference>
<evidence type="ECO:0000256" key="5">
    <source>
        <dbReference type="ARBA" id="ARBA00022525"/>
    </source>
</evidence>
<gene>
    <name evidence="13" type="ORF">CASFOL_016647</name>
</gene>
<comment type="caution">
    <text evidence="13">The sequence shown here is derived from an EMBL/GenBank/DDBJ whole genome shotgun (WGS) entry which is preliminary data.</text>
</comment>
<feature type="active site" evidence="10">
    <location>
        <position position="368"/>
    </location>
</feature>
<keyword evidence="8" id="KW-0961">Cell wall biogenesis/degradation</keyword>
<evidence type="ECO:0000256" key="6">
    <source>
        <dbReference type="ARBA" id="ARBA00022801"/>
    </source>
</evidence>
<evidence type="ECO:0000256" key="10">
    <source>
        <dbReference type="PROSITE-ProRule" id="PRU10040"/>
    </source>
</evidence>
<dbReference type="Pfam" id="PF01095">
    <property type="entry name" value="Pectinesterase"/>
    <property type="match status" value="1"/>
</dbReference>
<dbReference type="GO" id="GO:0030599">
    <property type="term" value="F:pectinesterase activity"/>
    <property type="evidence" value="ECO:0007669"/>
    <property type="project" value="UniProtKB-UniRule"/>
</dbReference>
<evidence type="ECO:0000256" key="11">
    <source>
        <dbReference type="RuleBase" id="RU000589"/>
    </source>
</evidence>
<organism evidence="13 14">
    <name type="scientific">Castilleja foliolosa</name>
    <dbReference type="NCBI Taxonomy" id="1961234"/>
    <lineage>
        <taxon>Eukaryota</taxon>
        <taxon>Viridiplantae</taxon>
        <taxon>Streptophyta</taxon>
        <taxon>Embryophyta</taxon>
        <taxon>Tracheophyta</taxon>
        <taxon>Spermatophyta</taxon>
        <taxon>Magnoliopsida</taxon>
        <taxon>eudicotyledons</taxon>
        <taxon>Gunneridae</taxon>
        <taxon>Pentapetalae</taxon>
        <taxon>asterids</taxon>
        <taxon>lamiids</taxon>
        <taxon>Lamiales</taxon>
        <taxon>Orobanchaceae</taxon>
        <taxon>Pedicularideae</taxon>
        <taxon>Castillejinae</taxon>
        <taxon>Castilleja</taxon>
    </lineage>
</organism>
<evidence type="ECO:0000256" key="4">
    <source>
        <dbReference type="ARBA" id="ARBA00022512"/>
    </source>
</evidence>
<evidence type="ECO:0000256" key="8">
    <source>
        <dbReference type="ARBA" id="ARBA00023316"/>
    </source>
</evidence>
<accession>A0ABD3DCY1</accession>
<dbReference type="SUPFAM" id="SSF51126">
    <property type="entry name" value="Pectin lyase-like"/>
    <property type="match status" value="1"/>
</dbReference>
<dbReference type="GO" id="GO:0042545">
    <property type="term" value="P:cell wall modification"/>
    <property type="evidence" value="ECO:0007669"/>
    <property type="project" value="UniProtKB-UniRule"/>
</dbReference>
<evidence type="ECO:0000313" key="13">
    <source>
        <dbReference type="EMBL" id="KAL3638740.1"/>
    </source>
</evidence>
<dbReference type="GO" id="GO:0045490">
    <property type="term" value="P:pectin catabolic process"/>
    <property type="evidence" value="ECO:0007669"/>
    <property type="project" value="UniProtKB-UniRule"/>
</dbReference>
<keyword evidence="14" id="KW-1185">Reference proteome</keyword>
<sequence>MASLSYYGAFIFFLASTVASYSLALSGYKINDPFCASAAEAFTNLTKLAIDQISNTSLDFAPNGPLEKLINNISPNDKQALLALGSCRELFAMAIDDLNKTLSSSSNQLTPDDEETIEKDDFYLCFIETNLETCIAEFDSSASQIQDLVSSRLNSSINAIQEVSENFERCYSPSPSPNASPDHHFVEEYYTTSSGRDPSWLSSEDKKLIESNNIKPNIVVAKDGSGNYRTISEAIKAVPSPNKYRIYIYVKKGVYFENVRIGRDQGYVYMFGDGMNKTIVSASRSVGGGGGYTILTSATFAVYGDKFIARDMGFYNTAGPTKDQAVALMAATYHSVFYKCRIDGYQDTLLVHVGLQFYRECFIYGTIDFIFGWAAVVIQSSTILAKKPLQGQGNAIAAHSRTNPKCKTDIVIQSSKIAAAEDLRGVSTALGRPWKPYSVVVYLENDMGGLISPVGWVQMGGPPSSTIFLAEYGNKGPGSNVAGRVRWNGVRTNLSYNEANQYTINSLIRGNKWLKGTDVPYNGGL</sequence>
<dbReference type="InterPro" id="IPR012334">
    <property type="entry name" value="Pectin_lyas_fold"/>
</dbReference>
<keyword evidence="6 11" id="KW-0378">Hydrolase</keyword>
<evidence type="ECO:0000259" key="12">
    <source>
        <dbReference type="Pfam" id="PF01095"/>
    </source>
</evidence>